<keyword evidence="2" id="KW-0472">Membrane</keyword>
<reference evidence="3 4" key="1">
    <citation type="submission" date="2023-12" db="EMBL/GenBank/DDBJ databases">
        <title>Blastococcus brunescens sp. nov., an actonobacterium isolated from sandstone collected in sahara desert.</title>
        <authorList>
            <person name="Gtari M."/>
            <person name="Ghodhbane F."/>
        </authorList>
    </citation>
    <scope>NUCLEOTIDE SEQUENCE [LARGE SCALE GENOMIC DNA]</scope>
    <source>
        <strain evidence="3 4">BMG 8361</strain>
    </source>
</reference>
<gene>
    <name evidence="3" type="ORF">U6N30_32135</name>
</gene>
<sequence length="108" mass="10776">MTTTRRLGWTVVAPAAALVLTALCLRGPFAAVGPVLGDVGDELALSTGALAVVTSLPLVCFGLLSPSRRRSRPASGCTAPSSPAPWCSRSASVCARPAPSACSPAPSS</sequence>
<evidence type="ECO:0000256" key="1">
    <source>
        <dbReference type="SAM" id="MobiDB-lite"/>
    </source>
</evidence>
<keyword evidence="4" id="KW-1185">Reference proteome</keyword>
<feature type="region of interest" description="Disordered" evidence="1">
    <location>
        <begin position="67"/>
        <end position="89"/>
    </location>
</feature>
<organism evidence="3 4">
    <name type="scientific">Blastococcus brunescens</name>
    <dbReference type="NCBI Taxonomy" id="1564165"/>
    <lineage>
        <taxon>Bacteria</taxon>
        <taxon>Bacillati</taxon>
        <taxon>Actinomycetota</taxon>
        <taxon>Actinomycetes</taxon>
        <taxon>Geodermatophilales</taxon>
        <taxon>Geodermatophilaceae</taxon>
        <taxon>Blastococcus</taxon>
    </lineage>
</organism>
<protein>
    <submittedName>
        <fullName evidence="3">Uncharacterized protein</fullName>
    </submittedName>
</protein>
<name>A0ABZ1B063_9ACTN</name>
<dbReference type="Proteomes" id="UP001324287">
    <property type="component" value="Chromosome"/>
</dbReference>
<dbReference type="EMBL" id="CP141261">
    <property type="protein sequence ID" value="WRL64160.1"/>
    <property type="molecule type" value="Genomic_DNA"/>
</dbReference>
<evidence type="ECO:0000313" key="3">
    <source>
        <dbReference type="EMBL" id="WRL64160.1"/>
    </source>
</evidence>
<keyword evidence="2" id="KW-0812">Transmembrane</keyword>
<keyword evidence="2" id="KW-1133">Transmembrane helix</keyword>
<evidence type="ECO:0000313" key="4">
    <source>
        <dbReference type="Proteomes" id="UP001324287"/>
    </source>
</evidence>
<feature type="transmembrane region" description="Helical" evidence="2">
    <location>
        <begin position="47"/>
        <end position="64"/>
    </location>
</feature>
<accession>A0ABZ1B063</accession>
<proteinExistence type="predicted"/>
<dbReference type="RefSeq" id="WP_324275488.1">
    <property type="nucleotide sequence ID" value="NZ_CP141261.1"/>
</dbReference>
<evidence type="ECO:0000256" key="2">
    <source>
        <dbReference type="SAM" id="Phobius"/>
    </source>
</evidence>